<dbReference type="OMA" id="ELACMRN"/>
<feature type="domain" description="Carboxylesterase type B" evidence="4">
    <location>
        <begin position="35"/>
        <end position="384"/>
    </location>
</feature>
<proteinExistence type="inferred from homology"/>
<gene>
    <name evidence="5" type="ORF">W97_08072</name>
</gene>
<dbReference type="HOGENOM" id="CLU_006586_15_1_1"/>
<dbReference type="EMBL" id="JH767601">
    <property type="protein sequence ID" value="EON68814.1"/>
    <property type="molecule type" value="Genomic_DNA"/>
</dbReference>
<evidence type="ECO:0000259" key="4">
    <source>
        <dbReference type="Pfam" id="PF00135"/>
    </source>
</evidence>
<dbReference type="STRING" id="1168221.R7Z468"/>
<evidence type="ECO:0000313" key="5">
    <source>
        <dbReference type="EMBL" id="EON68814.1"/>
    </source>
</evidence>
<dbReference type="GeneID" id="19905383"/>
<evidence type="ECO:0000313" key="6">
    <source>
        <dbReference type="Proteomes" id="UP000016924"/>
    </source>
</evidence>
<accession>R7Z468</accession>
<keyword evidence="3" id="KW-0732">Signal</keyword>
<dbReference type="Proteomes" id="UP000016924">
    <property type="component" value="Unassembled WGS sequence"/>
</dbReference>
<evidence type="ECO:0000256" key="1">
    <source>
        <dbReference type="ARBA" id="ARBA00005964"/>
    </source>
</evidence>
<dbReference type="InterPro" id="IPR002018">
    <property type="entry name" value="CarbesteraseB"/>
</dbReference>
<dbReference type="PROSITE" id="PS00122">
    <property type="entry name" value="CARBOXYLESTERASE_B_1"/>
    <property type="match status" value="1"/>
</dbReference>
<dbReference type="RefSeq" id="XP_007784131.1">
    <property type="nucleotide sequence ID" value="XM_007785941.1"/>
</dbReference>
<dbReference type="Gene3D" id="3.40.50.1820">
    <property type="entry name" value="alpha/beta hydrolase"/>
    <property type="match status" value="1"/>
</dbReference>
<sequence>MHPRGVLRVASAIFLFFTQVTPSSRPPLESHGGSPIARTQSGTLIRGIVDSDNLLVSQFLGIPYAAPPVGPLRWAPPQPAAHVAEVKATELPKSCMQYASNSSSVYTRDVLEFGVPGGNDSPMGEDCLTISVWTPVWAGWKGGRGRHKAKKDGGLPVMMFIYGGGFQTGGENVPYQIPAQWVQRSQNLIVVSFNYRLNVFGFPNAAGLSEQNLGLLDQRLAVEWVRDNIAAFGGDPARITLWGQSAGAMSVDFYNFAYYDDPIVEGLIMNSGSALVPLRSADTSHSNFSFVASQVGCGNQAHAAAELACMRGVPAQTLEQFVGTYQESGATPGITFAPIADGKVVFANYTERALEGKLANVPAIIGTNSEDGVPFAPYNPSGPNQTIAQQALLSLFFCPAVKPPSSQPDDVSLRVPGQLH</sequence>
<dbReference type="GO" id="GO:0016787">
    <property type="term" value="F:hydrolase activity"/>
    <property type="evidence" value="ECO:0007669"/>
    <property type="project" value="UniProtKB-KW"/>
</dbReference>
<dbReference type="EC" id="3.1.1.-" evidence="3"/>
<keyword evidence="6" id="KW-1185">Reference proteome</keyword>
<dbReference type="SUPFAM" id="SSF53474">
    <property type="entry name" value="alpha/beta-Hydrolases"/>
    <property type="match status" value="1"/>
</dbReference>
<dbReference type="Pfam" id="PF00135">
    <property type="entry name" value="COesterase"/>
    <property type="match status" value="1"/>
</dbReference>
<dbReference type="InterPro" id="IPR019819">
    <property type="entry name" value="Carboxylesterase_B_CS"/>
</dbReference>
<keyword evidence="2 3" id="KW-0378">Hydrolase</keyword>
<feature type="chain" id="PRO_5005145865" description="Carboxylic ester hydrolase" evidence="3">
    <location>
        <begin position="24"/>
        <end position="420"/>
    </location>
</feature>
<dbReference type="PROSITE" id="PS00941">
    <property type="entry name" value="CARBOXYLESTERASE_B_2"/>
    <property type="match status" value="1"/>
</dbReference>
<dbReference type="InterPro" id="IPR019826">
    <property type="entry name" value="Carboxylesterase_B_AS"/>
</dbReference>
<dbReference type="OrthoDB" id="408631at2759"/>
<evidence type="ECO:0000256" key="3">
    <source>
        <dbReference type="RuleBase" id="RU361235"/>
    </source>
</evidence>
<comment type="similarity">
    <text evidence="1 3">Belongs to the type-B carboxylesterase/lipase family.</text>
</comment>
<dbReference type="AlphaFoldDB" id="R7Z468"/>
<evidence type="ECO:0000256" key="2">
    <source>
        <dbReference type="ARBA" id="ARBA00022801"/>
    </source>
</evidence>
<dbReference type="InterPro" id="IPR050309">
    <property type="entry name" value="Type-B_Carboxylest/Lipase"/>
</dbReference>
<organism evidence="5 6">
    <name type="scientific">Coniosporium apollinis (strain CBS 100218)</name>
    <name type="common">Rock-inhabiting black yeast</name>
    <dbReference type="NCBI Taxonomy" id="1168221"/>
    <lineage>
        <taxon>Eukaryota</taxon>
        <taxon>Fungi</taxon>
        <taxon>Dikarya</taxon>
        <taxon>Ascomycota</taxon>
        <taxon>Pezizomycotina</taxon>
        <taxon>Dothideomycetes</taxon>
        <taxon>Dothideomycetes incertae sedis</taxon>
        <taxon>Coniosporium</taxon>
    </lineage>
</organism>
<reference evidence="6" key="1">
    <citation type="submission" date="2012-06" db="EMBL/GenBank/DDBJ databases">
        <title>The genome sequence of Coniosporium apollinis CBS 100218.</title>
        <authorList>
            <consortium name="The Broad Institute Genome Sequencing Platform"/>
            <person name="Cuomo C."/>
            <person name="Gorbushina A."/>
            <person name="Noack S."/>
            <person name="Walker B."/>
            <person name="Young S.K."/>
            <person name="Zeng Q."/>
            <person name="Gargeya S."/>
            <person name="Fitzgerald M."/>
            <person name="Haas B."/>
            <person name="Abouelleil A."/>
            <person name="Alvarado L."/>
            <person name="Arachchi H.M."/>
            <person name="Berlin A.M."/>
            <person name="Chapman S.B."/>
            <person name="Goldberg J."/>
            <person name="Griggs A."/>
            <person name="Gujja S."/>
            <person name="Hansen M."/>
            <person name="Howarth C."/>
            <person name="Imamovic A."/>
            <person name="Larimer J."/>
            <person name="McCowan C."/>
            <person name="Montmayeur A."/>
            <person name="Murphy C."/>
            <person name="Neiman D."/>
            <person name="Pearson M."/>
            <person name="Priest M."/>
            <person name="Roberts A."/>
            <person name="Saif S."/>
            <person name="Shea T."/>
            <person name="Sisk P."/>
            <person name="Sykes S."/>
            <person name="Wortman J."/>
            <person name="Nusbaum C."/>
            <person name="Birren B."/>
        </authorList>
    </citation>
    <scope>NUCLEOTIDE SEQUENCE [LARGE SCALE GENOMIC DNA]</scope>
    <source>
        <strain evidence="6">CBS 100218</strain>
    </source>
</reference>
<name>R7Z468_CONA1</name>
<dbReference type="PANTHER" id="PTHR11559">
    <property type="entry name" value="CARBOXYLESTERASE"/>
    <property type="match status" value="1"/>
</dbReference>
<protein>
    <recommendedName>
        <fullName evidence="3">Carboxylic ester hydrolase</fullName>
        <ecNumber evidence="3">3.1.1.-</ecNumber>
    </recommendedName>
</protein>
<dbReference type="eggNOG" id="KOG1516">
    <property type="taxonomic scope" value="Eukaryota"/>
</dbReference>
<feature type="signal peptide" evidence="3">
    <location>
        <begin position="1"/>
        <end position="23"/>
    </location>
</feature>
<dbReference type="InterPro" id="IPR029058">
    <property type="entry name" value="AB_hydrolase_fold"/>
</dbReference>